<evidence type="ECO:0000256" key="2">
    <source>
        <dbReference type="ARBA" id="ARBA00004496"/>
    </source>
</evidence>
<proteinExistence type="predicted"/>
<evidence type="ECO:0000256" key="4">
    <source>
        <dbReference type="ARBA" id="ARBA00023186"/>
    </source>
</evidence>
<organism evidence="8 9">
    <name type="scientific">Steinernema hermaphroditum</name>
    <dbReference type="NCBI Taxonomy" id="289476"/>
    <lineage>
        <taxon>Eukaryota</taxon>
        <taxon>Metazoa</taxon>
        <taxon>Ecdysozoa</taxon>
        <taxon>Nematoda</taxon>
        <taxon>Chromadorea</taxon>
        <taxon>Rhabditida</taxon>
        <taxon>Tylenchina</taxon>
        <taxon>Panagrolaimomorpha</taxon>
        <taxon>Strongyloidoidea</taxon>
        <taxon>Steinernematidae</taxon>
        <taxon>Steinernema</taxon>
    </lineage>
</organism>
<dbReference type="SMART" id="SM00271">
    <property type="entry name" value="DnaJ"/>
    <property type="match status" value="1"/>
</dbReference>
<dbReference type="CDD" id="cd06257">
    <property type="entry name" value="DnaJ"/>
    <property type="match status" value="1"/>
</dbReference>
<dbReference type="InterPro" id="IPR035979">
    <property type="entry name" value="RBD_domain_sf"/>
</dbReference>
<dbReference type="PANTHER" id="PTHR44313:SF1">
    <property type="entry name" value="DNAJ HOMOLOG SUBFAMILY C MEMBER 17"/>
    <property type="match status" value="1"/>
</dbReference>
<keyword evidence="5" id="KW-0539">Nucleus</keyword>
<dbReference type="GO" id="GO:0005737">
    <property type="term" value="C:cytoplasm"/>
    <property type="evidence" value="ECO:0007669"/>
    <property type="project" value="UniProtKB-SubCell"/>
</dbReference>
<feature type="region of interest" description="Disordered" evidence="6">
    <location>
        <begin position="147"/>
        <end position="188"/>
    </location>
</feature>
<dbReference type="EMBL" id="JAUCMV010000002">
    <property type="protein sequence ID" value="KAK0418701.1"/>
    <property type="molecule type" value="Genomic_DNA"/>
</dbReference>
<keyword evidence="4" id="KW-0143">Chaperone</keyword>
<dbReference type="GO" id="GO:0000390">
    <property type="term" value="P:spliceosomal complex disassembly"/>
    <property type="evidence" value="ECO:0007669"/>
    <property type="project" value="TreeGrafter"/>
</dbReference>
<dbReference type="Gene3D" id="3.30.70.330">
    <property type="match status" value="1"/>
</dbReference>
<dbReference type="PROSITE" id="PS50076">
    <property type="entry name" value="DNAJ_2"/>
    <property type="match status" value="1"/>
</dbReference>
<dbReference type="PANTHER" id="PTHR44313">
    <property type="entry name" value="DNAJ HOMOLOG SUBFAMILY C MEMBER 17"/>
    <property type="match status" value="1"/>
</dbReference>
<dbReference type="InterPro" id="IPR001623">
    <property type="entry name" value="DnaJ_domain"/>
</dbReference>
<evidence type="ECO:0000256" key="5">
    <source>
        <dbReference type="ARBA" id="ARBA00023242"/>
    </source>
</evidence>
<reference evidence="8" key="1">
    <citation type="submission" date="2023-06" db="EMBL/GenBank/DDBJ databases">
        <title>Genomic analysis of the entomopathogenic nematode Steinernema hermaphroditum.</title>
        <authorList>
            <person name="Schwarz E.M."/>
            <person name="Heppert J.K."/>
            <person name="Baniya A."/>
            <person name="Schwartz H.T."/>
            <person name="Tan C.-H."/>
            <person name="Antoshechkin I."/>
            <person name="Sternberg P.W."/>
            <person name="Goodrich-Blair H."/>
            <person name="Dillman A.R."/>
        </authorList>
    </citation>
    <scope>NUCLEOTIDE SEQUENCE</scope>
    <source>
        <strain evidence="8">PS9179</strain>
        <tissue evidence="8">Whole animal</tissue>
    </source>
</reference>
<evidence type="ECO:0000259" key="7">
    <source>
        <dbReference type="PROSITE" id="PS50076"/>
    </source>
</evidence>
<feature type="region of interest" description="Disordered" evidence="6">
    <location>
        <begin position="89"/>
        <end position="122"/>
    </location>
</feature>
<dbReference type="GO" id="GO:0003676">
    <property type="term" value="F:nucleic acid binding"/>
    <property type="evidence" value="ECO:0007669"/>
    <property type="project" value="InterPro"/>
</dbReference>
<feature type="compositionally biased region" description="Basic and acidic residues" evidence="6">
    <location>
        <begin position="90"/>
        <end position="122"/>
    </location>
</feature>
<comment type="caution">
    <text evidence="8">The sequence shown here is derived from an EMBL/GenBank/DDBJ whole genome shotgun (WGS) entry which is preliminary data.</text>
</comment>
<feature type="compositionally biased region" description="Low complexity" evidence="6">
    <location>
        <begin position="164"/>
        <end position="177"/>
    </location>
</feature>
<keyword evidence="9" id="KW-1185">Reference proteome</keyword>
<comment type="subcellular location">
    <subcellularLocation>
        <location evidence="2">Cytoplasm</location>
    </subcellularLocation>
    <subcellularLocation>
        <location evidence="1">Nucleus</location>
    </subcellularLocation>
</comment>
<name>A0AA39I6F9_9BILA</name>
<dbReference type="SUPFAM" id="SSF54928">
    <property type="entry name" value="RNA-binding domain, RBD"/>
    <property type="match status" value="1"/>
</dbReference>
<feature type="compositionally biased region" description="Pro residues" evidence="6">
    <location>
        <begin position="263"/>
        <end position="278"/>
    </location>
</feature>
<keyword evidence="3" id="KW-0963">Cytoplasm</keyword>
<feature type="domain" description="J" evidence="7">
    <location>
        <begin position="11"/>
        <end position="76"/>
    </location>
</feature>
<accession>A0AA39I6F9</accession>
<dbReference type="InterPro" id="IPR036869">
    <property type="entry name" value="J_dom_sf"/>
</dbReference>
<protein>
    <recommendedName>
        <fullName evidence="7">J domain-containing protein</fullName>
    </recommendedName>
</protein>
<dbReference type="Pfam" id="PF00226">
    <property type="entry name" value="DnaJ"/>
    <property type="match status" value="1"/>
</dbReference>
<evidence type="ECO:0000256" key="3">
    <source>
        <dbReference type="ARBA" id="ARBA00022490"/>
    </source>
</evidence>
<evidence type="ECO:0000256" key="1">
    <source>
        <dbReference type="ARBA" id="ARBA00004123"/>
    </source>
</evidence>
<dbReference type="Proteomes" id="UP001175271">
    <property type="component" value="Unassembled WGS sequence"/>
</dbReference>
<dbReference type="AlphaFoldDB" id="A0AA39I6F9"/>
<evidence type="ECO:0000313" key="8">
    <source>
        <dbReference type="EMBL" id="KAK0418701.1"/>
    </source>
</evidence>
<feature type="region of interest" description="Disordered" evidence="6">
    <location>
        <begin position="259"/>
        <end position="287"/>
    </location>
</feature>
<dbReference type="InterPro" id="IPR012677">
    <property type="entry name" value="Nucleotide-bd_a/b_plait_sf"/>
</dbReference>
<dbReference type="PRINTS" id="PR00625">
    <property type="entry name" value="JDOMAIN"/>
</dbReference>
<dbReference type="Gene3D" id="1.10.287.110">
    <property type="entry name" value="DnaJ domain"/>
    <property type="match status" value="1"/>
</dbReference>
<dbReference type="SUPFAM" id="SSF46565">
    <property type="entry name" value="Chaperone J-domain"/>
    <property type="match status" value="1"/>
</dbReference>
<gene>
    <name evidence="8" type="ORF">QR680_013724</name>
</gene>
<evidence type="ECO:0000313" key="9">
    <source>
        <dbReference type="Proteomes" id="UP001175271"/>
    </source>
</evidence>
<dbReference type="GO" id="GO:0005681">
    <property type="term" value="C:spliceosomal complex"/>
    <property type="evidence" value="ECO:0007669"/>
    <property type="project" value="TreeGrafter"/>
</dbReference>
<sequence length="340" mass="38476">MSAKAPTIDYDPYVLLGVEKDGDDAAVKKAYRKAALKWHPDKNPDNPKAAEMFRKVQEASEMLLDKAARAAYNHVVAAKAAKKAFVVQRRTNEDAKRRKFREELERREAEASGSKDEEAEAARELEREIARLRKEGARLLAEENERLQREMEEEEQNRRRQQHTATAPRPTTSTPAPKKVEKEKQKHTLKLKWKPTGDFNYDEGMLEKIFGKYGKIEVLVFAKKNVAVLEYETIASAFKAENEKGHEQCHIKVTWLTTRPERAPSPSPESPSPIPPASVPENEADDEVIPVEEVVNVPKGFAFGTTTEEFEAFEAAILAQMGGQSRKRPVPMDDDVQIID</sequence>
<dbReference type="InterPro" id="IPR052094">
    <property type="entry name" value="Pre-mRNA-splicing_ERAD"/>
</dbReference>
<evidence type="ECO:0000256" key="6">
    <source>
        <dbReference type="SAM" id="MobiDB-lite"/>
    </source>
</evidence>